<accession>A0A173TSR6</accession>
<evidence type="ECO:0000313" key="2">
    <source>
        <dbReference type="EMBL" id="MCC2748320.1"/>
    </source>
</evidence>
<evidence type="ECO:0008006" key="4">
    <source>
        <dbReference type="Google" id="ProtNLM"/>
    </source>
</evidence>
<sequence length="88" mass="10188">MKQYIYNVDTIKKNFLASYADTIIKENKLFLVNILTDRQILVEGSHSLLEQFVLKLENGISDEELLYLLSELGVQNLLEVLLREGMIE</sequence>
<dbReference type="AlphaFoldDB" id="A0A173TSR6"/>
<dbReference type="EMBL" id="JAJFBX010000031">
    <property type="protein sequence ID" value="MCC2748320.1"/>
    <property type="molecule type" value="Genomic_DNA"/>
</dbReference>
<name>A0A173TSR6_9FIRM</name>
<protein>
    <recommendedName>
        <fullName evidence="4">PqqD family protein</fullName>
    </recommendedName>
</protein>
<organism evidence="1 3">
    <name type="scientific">Agathobacter rectalis</name>
    <dbReference type="NCBI Taxonomy" id="39491"/>
    <lineage>
        <taxon>Bacteria</taxon>
        <taxon>Bacillati</taxon>
        <taxon>Bacillota</taxon>
        <taxon>Clostridia</taxon>
        <taxon>Lachnospirales</taxon>
        <taxon>Lachnospiraceae</taxon>
        <taxon>Agathobacter</taxon>
    </lineage>
</organism>
<dbReference type="Proteomes" id="UP001197847">
    <property type="component" value="Unassembled WGS sequence"/>
</dbReference>
<dbReference type="Proteomes" id="UP000095673">
    <property type="component" value="Unassembled WGS sequence"/>
</dbReference>
<evidence type="ECO:0000313" key="1">
    <source>
        <dbReference type="EMBL" id="CUN05360.1"/>
    </source>
</evidence>
<dbReference type="EMBL" id="CYXM01000007">
    <property type="protein sequence ID" value="CUN05360.1"/>
    <property type="molecule type" value="Genomic_DNA"/>
</dbReference>
<gene>
    <name evidence="1" type="ORF">ERS852580_01769</name>
    <name evidence="2" type="ORF">LK487_15050</name>
</gene>
<reference evidence="2" key="2">
    <citation type="submission" date="2021-10" db="EMBL/GenBank/DDBJ databases">
        <title>Collection of gut derived symbiotic bacterial strains cultured from healthy donors.</title>
        <authorList>
            <person name="Lin H."/>
            <person name="Littmann E."/>
            <person name="Claire K."/>
            <person name="Pamer E."/>
        </authorList>
    </citation>
    <scope>NUCLEOTIDE SEQUENCE</scope>
    <source>
        <strain evidence="2">MSK.22.92</strain>
    </source>
</reference>
<evidence type="ECO:0000313" key="3">
    <source>
        <dbReference type="Proteomes" id="UP000095673"/>
    </source>
</evidence>
<dbReference type="RefSeq" id="WP_055238087.1">
    <property type="nucleotide sequence ID" value="NZ_CYXM01000007.1"/>
</dbReference>
<proteinExistence type="predicted"/>
<reference evidence="1 3" key="1">
    <citation type="submission" date="2015-09" db="EMBL/GenBank/DDBJ databases">
        <authorList>
            <consortium name="Pathogen Informatics"/>
        </authorList>
    </citation>
    <scope>NUCLEOTIDE SEQUENCE [LARGE SCALE GENOMIC DNA]</scope>
    <source>
        <strain evidence="1 3">2789STDY5834968</strain>
    </source>
</reference>